<organism evidence="2">
    <name type="scientific">Rhizophagus irregularis (strain DAOM 181602 / DAOM 197198 / MUCL 43194)</name>
    <name type="common">Arbuscular mycorrhizal fungus</name>
    <name type="synonym">Glomus intraradices</name>
    <dbReference type="NCBI Taxonomy" id="747089"/>
    <lineage>
        <taxon>Eukaryota</taxon>
        <taxon>Fungi</taxon>
        <taxon>Fungi incertae sedis</taxon>
        <taxon>Mucoromycota</taxon>
        <taxon>Glomeromycotina</taxon>
        <taxon>Glomeromycetes</taxon>
        <taxon>Glomerales</taxon>
        <taxon>Glomeraceae</taxon>
        <taxon>Rhizophagus</taxon>
    </lineage>
</organism>
<dbReference type="VEuPathDB" id="FungiDB:RhiirFUN_013372"/>
<name>U9TL11_RHIID</name>
<reference evidence="2" key="1">
    <citation type="submission" date="2013-07" db="EMBL/GenBank/DDBJ databases">
        <title>The genome of an arbuscular mycorrhizal fungus provides insights into the evolution of the oldest plant symbiosis.</title>
        <authorList>
            <consortium name="DOE Joint Genome Institute"/>
            <person name="Tisserant E."/>
            <person name="Malbreil M."/>
            <person name="Kuo A."/>
            <person name="Kohler A."/>
            <person name="Symeonidi A."/>
            <person name="Balestrini R."/>
            <person name="Charron P."/>
            <person name="Duensing N."/>
            <person name="Frei-dit-Frey N."/>
            <person name="Gianinazzi-Pearson V."/>
            <person name="Gilbert B."/>
            <person name="Handa Y."/>
            <person name="Hijri M."/>
            <person name="Kaul R."/>
            <person name="Kawaguchi M."/>
            <person name="Krajinski F."/>
            <person name="Lammers P."/>
            <person name="Lapierre D."/>
            <person name="Masclaux F.G."/>
            <person name="Murat C."/>
            <person name="Morin E."/>
            <person name="Ndikumana S."/>
            <person name="Pagni M."/>
            <person name="Petitpierre D."/>
            <person name="Requena N."/>
            <person name="Rosikiewicz P."/>
            <person name="Riley R."/>
            <person name="Saito K."/>
            <person name="San Clemente H."/>
            <person name="Shapiro H."/>
            <person name="van Tuinen D."/>
            <person name="Becard G."/>
            <person name="Bonfante P."/>
            <person name="Paszkowski U."/>
            <person name="Shachar-Hill Y."/>
            <person name="Young J.P."/>
            <person name="Sanders I.R."/>
            <person name="Henrissat B."/>
            <person name="Rensing S.A."/>
            <person name="Grigoriev I.V."/>
            <person name="Corradi N."/>
            <person name="Roux C."/>
            <person name="Martin F."/>
        </authorList>
    </citation>
    <scope>NUCLEOTIDE SEQUENCE</scope>
    <source>
        <strain evidence="2">DAOM 197198</strain>
    </source>
</reference>
<feature type="compositionally biased region" description="Basic and acidic residues" evidence="1">
    <location>
        <begin position="47"/>
        <end position="58"/>
    </location>
</feature>
<proteinExistence type="predicted"/>
<accession>U9TL11</accession>
<sequence length="58" mass="6493">MIQASSSNFIQVQQVVLVIGNSVSIDNIDNRRLTEKHRQDDGEEITEDKSSSEKKSTS</sequence>
<gene>
    <name evidence="2" type="ORF">GLOINDRAFT_348934</name>
</gene>
<evidence type="ECO:0000313" key="2">
    <source>
        <dbReference type="EMBL" id="ESA08850.1"/>
    </source>
</evidence>
<dbReference type="AlphaFoldDB" id="U9TL11"/>
<feature type="compositionally biased region" description="Basic and acidic residues" evidence="1">
    <location>
        <begin position="28"/>
        <end position="40"/>
    </location>
</feature>
<protein>
    <submittedName>
        <fullName evidence="2">Uncharacterized protein</fullName>
    </submittedName>
</protein>
<dbReference type="HOGENOM" id="CLU_2997671_0_0_1"/>
<feature type="region of interest" description="Disordered" evidence="1">
    <location>
        <begin position="28"/>
        <end position="58"/>
    </location>
</feature>
<dbReference type="EMBL" id="KI288754">
    <property type="protein sequence ID" value="ESA08850.1"/>
    <property type="molecule type" value="Genomic_DNA"/>
</dbReference>
<feature type="non-terminal residue" evidence="2">
    <location>
        <position position="58"/>
    </location>
</feature>
<evidence type="ECO:0000256" key="1">
    <source>
        <dbReference type="SAM" id="MobiDB-lite"/>
    </source>
</evidence>